<organism evidence="3 4">
    <name type="scientific">Flavobacterium aquariorum</name>
    <dbReference type="NCBI Taxonomy" id="2217670"/>
    <lineage>
        <taxon>Bacteria</taxon>
        <taxon>Pseudomonadati</taxon>
        <taxon>Bacteroidota</taxon>
        <taxon>Flavobacteriia</taxon>
        <taxon>Flavobacteriales</taxon>
        <taxon>Flavobacteriaceae</taxon>
        <taxon>Flavobacterium</taxon>
    </lineage>
</organism>
<dbReference type="RefSeq" id="WP_111410081.1">
    <property type="nucleotide sequence ID" value="NZ_QKXH01000006.1"/>
</dbReference>
<dbReference type="EMBL" id="QKXH01000006">
    <property type="protein sequence ID" value="PZX93291.1"/>
    <property type="molecule type" value="Genomic_DNA"/>
</dbReference>
<feature type="domain" description="Isochorismatase-like" evidence="2">
    <location>
        <begin position="9"/>
        <end position="177"/>
    </location>
</feature>
<dbReference type="CDD" id="cd00431">
    <property type="entry name" value="cysteine_hydrolases"/>
    <property type="match status" value="1"/>
</dbReference>
<evidence type="ECO:0000259" key="2">
    <source>
        <dbReference type="Pfam" id="PF00857"/>
    </source>
</evidence>
<protein>
    <submittedName>
        <fullName evidence="3">Cysteine hydrolase</fullName>
    </submittedName>
</protein>
<dbReference type="PANTHER" id="PTHR43540:SF16">
    <property type="entry name" value="ISOCHORISMATASE-LIKE DOMAIN-CONTAINING PROTEIN"/>
    <property type="match status" value="1"/>
</dbReference>
<dbReference type="SUPFAM" id="SSF52499">
    <property type="entry name" value="Isochorismatase-like hydrolases"/>
    <property type="match status" value="1"/>
</dbReference>
<proteinExistence type="predicted"/>
<dbReference type="Proteomes" id="UP000249177">
    <property type="component" value="Unassembled WGS sequence"/>
</dbReference>
<dbReference type="PANTHER" id="PTHR43540">
    <property type="entry name" value="PEROXYUREIDOACRYLATE/UREIDOACRYLATE AMIDOHYDROLASE-RELATED"/>
    <property type="match status" value="1"/>
</dbReference>
<keyword evidence="4" id="KW-1185">Reference proteome</keyword>
<dbReference type="AlphaFoldDB" id="A0A2W7TSS5"/>
<keyword evidence="1 3" id="KW-0378">Hydrolase</keyword>
<evidence type="ECO:0000313" key="4">
    <source>
        <dbReference type="Proteomes" id="UP000249177"/>
    </source>
</evidence>
<dbReference type="OrthoDB" id="9791276at2"/>
<accession>A0A2W7TSS5</accession>
<reference evidence="3 4" key="1">
    <citation type="submission" date="2018-06" db="EMBL/GenBank/DDBJ databases">
        <title>Flavobacterium sp IMCC34762, genome.</title>
        <authorList>
            <person name="Joung Y."/>
            <person name="Cho J."/>
            <person name="Song J."/>
        </authorList>
    </citation>
    <scope>NUCLEOTIDE SEQUENCE [LARGE SCALE GENOMIC DNA]</scope>
    <source>
        <strain evidence="3 4">IMCC34762</strain>
    </source>
</reference>
<comment type="caution">
    <text evidence="3">The sequence shown here is derived from an EMBL/GenBank/DDBJ whole genome shotgun (WGS) entry which is preliminary data.</text>
</comment>
<evidence type="ECO:0000313" key="3">
    <source>
        <dbReference type="EMBL" id="PZX93291.1"/>
    </source>
</evidence>
<sequence length="205" mass="23138">MDASTYSKTALILVDPFNDFLSEGGKLYPLTKETVEGISLVENLKKLVAAARERKIQIIYAPHHNTSEGDYLNWRFLSPSHMGSKNVVLFERESWGAQFHPELQPEIGDLIAQNHWTGSGFANTDLDFLLRMHNIDHIILAGMRANTCIDSTARYGVELGYHVTLIKDGIAAFNWEEIRVTVEITFPNYGHAMLSIEEFINTPKS</sequence>
<gene>
    <name evidence="3" type="ORF">DOS84_10505</name>
</gene>
<dbReference type="GO" id="GO:0016787">
    <property type="term" value="F:hydrolase activity"/>
    <property type="evidence" value="ECO:0007669"/>
    <property type="project" value="UniProtKB-KW"/>
</dbReference>
<dbReference type="InterPro" id="IPR050272">
    <property type="entry name" value="Isochorismatase-like_hydrls"/>
</dbReference>
<name>A0A2W7TSS5_9FLAO</name>
<dbReference type="Gene3D" id="3.40.50.850">
    <property type="entry name" value="Isochorismatase-like"/>
    <property type="match status" value="1"/>
</dbReference>
<dbReference type="InterPro" id="IPR000868">
    <property type="entry name" value="Isochorismatase-like_dom"/>
</dbReference>
<evidence type="ECO:0000256" key="1">
    <source>
        <dbReference type="ARBA" id="ARBA00022801"/>
    </source>
</evidence>
<dbReference type="Pfam" id="PF00857">
    <property type="entry name" value="Isochorismatase"/>
    <property type="match status" value="1"/>
</dbReference>
<dbReference type="InterPro" id="IPR036380">
    <property type="entry name" value="Isochorismatase-like_sf"/>
</dbReference>